<dbReference type="Proteomes" id="UP001150581">
    <property type="component" value="Unassembled WGS sequence"/>
</dbReference>
<dbReference type="EMBL" id="JANBPG010000302">
    <property type="protein sequence ID" value="KAJ1897749.1"/>
    <property type="molecule type" value="Genomic_DNA"/>
</dbReference>
<feature type="non-terminal residue" evidence="1">
    <location>
        <position position="63"/>
    </location>
</feature>
<proteinExistence type="predicted"/>
<comment type="caution">
    <text evidence="1">The sequence shown here is derived from an EMBL/GenBank/DDBJ whole genome shotgun (WGS) entry which is preliminary data.</text>
</comment>
<reference evidence="1" key="1">
    <citation type="submission" date="2022-07" db="EMBL/GenBank/DDBJ databases">
        <title>Phylogenomic reconstructions and comparative analyses of Kickxellomycotina fungi.</title>
        <authorList>
            <person name="Reynolds N.K."/>
            <person name="Stajich J.E."/>
            <person name="Barry K."/>
            <person name="Grigoriev I.V."/>
            <person name="Crous P."/>
            <person name="Smith M.E."/>
        </authorList>
    </citation>
    <scope>NUCLEOTIDE SEQUENCE</scope>
    <source>
        <strain evidence="1">Benny 63K</strain>
    </source>
</reference>
<evidence type="ECO:0000313" key="1">
    <source>
        <dbReference type="EMBL" id="KAJ1897749.1"/>
    </source>
</evidence>
<protein>
    <submittedName>
        <fullName evidence="1">Uncharacterized protein</fullName>
    </submittedName>
</protein>
<sequence length="63" mass="7538">MTLVFKDMPYVCMYLDELLMCSQTEEEHEQHLQQVFEALCINSMFASHLKTKLFQHQVEYLGH</sequence>
<keyword evidence="2" id="KW-1185">Reference proteome</keyword>
<accession>A0ACC1INH6</accession>
<organism evidence="1 2">
    <name type="scientific">Kickxella alabastrina</name>
    <dbReference type="NCBI Taxonomy" id="61397"/>
    <lineage>
        <taxon>Eukaryota</taxon>
        <taxon>Fungi</taxon>
        <taxon>Fungi incertae sedis</taxon>
        <taxon>Zoopagomycota</taxon>
        <taxon>Kickxellomycotina</taxon>
        <taxon>Kickxellomycetes</taxon>
        <taxon>Kickxellales</taxon>
        <taxon>Kickxellaceae</taxon>
        <taxon>Kickxella</taxon>
    </lineage>
</organism>
<evidence type="ECO:0000313" key="2">
    <source>
        <dbReference type="Proteomes" id="UP001150581"/>
    </source>
</evidence>
<name>A0ACC1INH6_9FUNG</name>
<gene>
    <name evidence="1" type="ORF">LPJ66_003187</name>
</gene>